<dbReference type="RefSeq" id="XP_064683847.1">
    <property type="nucleotide sequence ID" value="XM_064819927.1"/>
</dbReference>
<dbReference type="Proteomes" id="UP001304243">
    <property type="component" value="Unassembled WGS sequence"/>
</dbReference>
<evidence type="ECO:0000256" key="1">
    <source>
        <dbReference type="SAM" id="MobiDB-lite"/>
    </source>
</evidence>
<keyword evidence="2" id="KW-0418">Kinase</keyword>
<sequence length="110" mass="10854">MKHLPLLNVTVWRAEEKYAAGLARNKEREATQRYLGPTRGSGSGGGSYRNSGYNGFSGYRYDRGGYIYDSGGYGDDSCGYGGDSGGCGGGDSSGGGGSGGGGGGGGGGGD</sequence>
<dbReference type="AlphaFoldDB" id="A0AAN7DLE5"/>
<feature type="region of interest" description="Disordered" evidence="1">
    <location>
        <begin position="89"/>
        <end position="110"/>
    </location>
</feature>
<dbReference type="GO" id="GO:0004712">
    <property type="term" value="F:protein serine/threonine/tyrosine kinase activity"/>
    <property type="evidence" value="ECO:0007669"/>
    <property type="project" value="UniProtKB-EC"/>
</dbReference>
<gene>
    <name evidence="2" type="primary">POM1_2</name>
    <name evidence="2" type="ORF">ATC70_000513</name>
</gene>
<reference evidence="2 3" key="1">
    <citation type="submission" date="2022-11" db="EMBL/GenBank/DDBJ databases">
        <title>Mucor velutinosus strain NIH1002 WGS.</title>
        <authorList>
            <person name="Subramanian P."/>
            <person name="Mullikin J.C."/>
            <person name="Segre J.A."/>
            <person name="Zelazny A.M."/>
        </authorList>
    </citation>
    <scope>NUCLEOTIDE SEQUENCE [LARGE SCALE GENOMIC DNA]</scope>
    <source>
        <strain evidence="2 3">NIH1002</strain>
    </source>
</reference>
<dbReference type="EMBL" id="JASEJX010000013">
    <property type="protein sequence ID" value="KAK4517181.1"/>
    <property type="molecule type" value="Genomic_DNA"/>
</dbReference>
<protein>
    <submittedName>
        <fullName evidence="2">Serine/threonine protein kinase, CMGC, dual-specificity</fullName>
        <ecNumber evidence="2">2.7.12.1</ecNumber>
    </submittedName>
</protein>
<dbReference type="GO" id="GO:0004674">
    <property type="term" value="F:protein serine/threonine kinase activity"/>
    <property type="evidence" value="ECO:0007669"/>
    <property type="project" value="UniProtKB-KW"/>
</dbReference>
<proteinExistence type="predicted"/>
<feature type="region of interest" description="Disordered" evidence="1">
    <location>
        <begin position="28"/>
        <end position="53"/>
    </location>
</feature>
<organism evidence="2 3">
    <name type="scientific">Mucor velutinosus</name>
    <dbReference type="NCBI Taxonomy" id="708070"/>
    <lineage>
        <taxon>Eukaryota</taxon>
        <taxon>Fungi</taxon>
        <taxon>Fungi incertae sedis</taxon>
        <taxon>Mucoromycota</taxon>
        <taxon>Mucoromycotina</taxon>
        <taxon>Mucoromycetes</taxon>
        <taxon>Mucorales</taxon>
        <taxon>Mucorineae</taxon>
        <taxon>Mucoraceae</taxon>
        <taxon>Mucor</taxon>
    </lineage>
</organism>
<keyword evidence="2" id="KW-0808">Transferase</keyword>
<dbReference type="GeneID" id="89944215"/>
<comment type="caution">
    <text evidence="2">The sequence shown here is derived from an EMBL/GenBank/DDBJ whole genome shotgun (WGS) entry which is preliminary data.</text>
</comment>
<keyword evidence="3" id="KW-1185">Reference proteome</keyword>
<accession>A0AAN7DLE5</accession>
<name>A0AAN7DLE5_9FUNG</name>
<evidence type="ECO:0000313" key="3">
    <source>
        <dbReference type="Proteomes" id="UP001304243"/>
    </source>
</evidence>
<evidence type="ECO:0000313" key="2">
    <source>
        <dbReference type="EMBL" id="KAK4517181.1"/>
    </source>
</evidence>
<dbReference type="EC" id="2.7.12.1" evidence="2"/>
<keyword evidence="2" id="KW-0723">Serine/threonine-protein kinase</keyword>